<dbReference type="PANTHER" id="PTHR43682">
    <property type="entry name" value="LACTATE UTILIZATION PROTEIN C"/>
    <property type="match status" value="1"/>
</dbReference>
<name>A0A4R3KCE7_9FIRM</name>
<dbReference type="AlphaFoldDB" id="A0A4R3KCE7"/>
<dbReference type="Gene3D" id="3.40.50.10420">
    <property type="entry name" value="NagB/RpiA/CoA transferase-like"/>
    <property type="match status" value="1"/>
</dbReference>
<dbReference type="InterPro" id="IPR024185">
    <property type="entry name" value="FTHF_cligase-like_sf"/>
</dbReference>
<accession>A0A4R3KCE7</accession>
<reference evidence="3 4" key="1">
    <citation type="submission" date="2019-03" db="EMBL/GenBank/DDBJ databases">
        <title>Genomic Encyclopedia of Type Strains, Phase IV (KMG-IV): sequencing the most valuable type-strain genomes for metagenomic binning, comparative biology and taxonomic classification.</title>
        <authorList>
            <person name="Goeker M."/>
        </authorList>
    </citation>
    <scope>NUCLEOTIDE SEQUENCE [LARGE SCALE GENOMIC DNA]</scope>
    <source>
        <strain evidence="3 4">DSM 20467</strain>
    </source>
</reference>
<organism evidence="3 4">
    <name type="scientific">Pectinatus cerevisiiphilus</name>
    <dbReference type="NCBI Taxonomy" id="86956"/>
    <lineage>
        <taxon>Bacteria</taxon>
        <taxon>Bacillati</taxon>
        <taxon>Bacillota</taxon>
        <taxon>Negativicutes</taxon>
        <taxon>Selenomonadales</taxon>
        <taxon>Selenomonadaceae</taxon>
        <taxon>Pectinatus</taxon>
    </lineage>
</organism>
<proteinExistence type="predicted"/>
<dbReference type="EMBL" id="SMAA01000003">
    <property type="protein sequence ID" value="TCS80894.1"/>
    <property type="molecule type" value="Genomic_DNA"/>
</dbReference>
<feature type="domain" description="LUD" evidence="2">
    <location>
        <begin position="25"/>
        <end position="192"/>
    </location>
</feature>
<dbReference type="Proteomes" id="UP000295188">
    <property type="component" value="Unassembled WGS sequence"/>
</dbReference>
<dbReference type="PANTHER" id="PTHR43682:SF1">
    <property type="entry name" value="LACTATE UTILIZATION PROTEIN C"/>
    <property type="match status" value="1"/>
</dbReference>
<dbReference type="RefSeq" id="WP_132547575.1">
    <property type="nucleotide sequence ID" value="NZ_SMAA01000003.1"/>
</dbReference>
<dbReference type="SUPFAM" id="SSF100950">
    <property type="entry name" value="NagB/RpiA/CoA transferase-like"/>
    <property type="match status" value="1"/>
</dbReference>
<dbReference type="InterPro" id="IPR037171">
    <property type="entry name" value="NagB/RpiA_transferase-like"/>
</dbReference>
<dbReference type="InterPro" id="IPR003741">
    <property type="entry name" value="LUD_dom"/>
</dbReference>
<keyword evidence="4" id="KW-1185">Reference proteome</keyword>
<dbReference type="Pfam" id="PF02589">
    <property type="entry name" value="LUD_dom"/>
    <property type="match status" value="1"/>
</dbReference>
<keyword evidence="1" id="KW-0175">Coiled coil</keyword>
<feature type="coiled-coil region" evidence="1">
    <location>
        <begin position="69"/>
        <end position="96"/>
    </location>
</feature>
<comment type="caution">
    <text evidence="3">The sequence shown here is derived from an EMBL/GenBank/DDBJ whole genome shotgun (WGS) entry which is preliminary data.</text>
</comment>
<sequence length="199" mass="22106">MRRVSHEWQKYLQKGFIDKKYWDGFKENAQAASVELKEVKSYEDAIPVIEGIIEDVKASSIAAVGGDESEKLNNIYKNLEQNCKVYTDKFDIAKNAPTVDIGISVAEFGVSETGSVCVDNYSYEARVTTMLPPINIVFMNKNNVVNTMTDAFAILENVFDKGYTGFVTGPSRTSDIERVLTLGVHGPSRLILFAVDGME</sequence>
<protein>
    <submittedName>
        <fullName evidence="3">L-lactate dehydrogenase complex protein LldG</fullName>
    </submittedName>
</protein>
<dbReference type="OrthoDB" id="9794157at2"/>
<evidence type="ECO:0000259" key="2">
    <source>
        <dbReference type="Pfam" id="PF02589"/>
    </source>
</evidence>
<evidence type="ECO:0000313" key="3">
    <source>
        <dbReference type="EMBL" id="TCS80894.1"/>
    </source>
</evidence>
<evidence type="ECO:0000313" key="4">
    <source>
        <dbReference type="Proteomes" id="UP000295188"/>
    </source>
</evidence>
<gene>
    <name evidence="3" type="ORF">EDC37_10363</name>
</gene>
<evidence type="ECO:0000256" key="1">
    <source>
        <dbReference type="SAM" id="Coils"/>
    </source>
</evidence>